<dbReference type="EMBL" id="CGCX01001564">
    <property type="protein sequence ID" value="CFR97491.1"/>
    <property type="molecule type" value="Genomic_DNA"/>
</dbReference>
<evidence type="ECO:0000313" key="10">
    <source>
        <dbReference type="Proteomes" id="UP000236349"/>
    </source>
</evidence>
<dbReference type="AlphaFoldDB" id="A0A0T9WZ59"/>
<dbReference type="Proteomes" id="UP000039217">
    <property type="component" value="Unassembled WGS sequence"/>
</dbReference>
<evidence type="ECO:0000313" key="2">
    <source>
        <dbReference type="EMBL" id="CFR97491.1"/>
    </source>
</evidence>
<dbReference type="Proteomes" id="UP000046680">
    <property type="component" value="Unassembled WGS sequence"/>
</dbReference>
<dbReference type="Proteomes" id="UP000038802">
    <property type="component" value="Unassembled WGS sequence"/>
</dbReference>
<dbReference type="EMBL" id="CQQC01000019">
    <property type="protein sequence ID" value="CNU13402.1"/>
    <property type="molecule type" value="Genomic_DNA"/>
</dbReference>
<reference evidence="6 7" key="2">
    <citation type="submission" date="2015-03" db="EMBL/GenBank/DDBJ databases">
        <authorList>
            <consortium name="Pathogen Informatics"/>
        </authorList>
    </citation>
    <scope>NUCLEOTIDE SEQUENCE [LARGE SCALE GENOMIC DNA]</scope>
    <source>
        <strain evidence="2 9">C09601061</strain>
        <strain evidence="3 7">D00501624</strain>
        <strain evidence="6">K00500041</strain>
        <strain evidence="4 8">M09401471</strain>
    </source>
</reference>
<dbReference type="EMBL" id="CP024614">
    <property type="protein sequence ID" value="AUS50705.1"/>
    <property type="molecule type" value="Genomic_DNA"/>
</dbReference>
<name>A0A0T9WZ59_MYCTX</name>
<reference evidence="5" key="1">
    <citation type="submission" date="2015-03" db="EMBL/GenBank/DDBJ databases">
        <authorList>
            <person name="Murphy D."/>
        </authorList>
    </citation>
    <scope>NUCLEOTIDE SEQUENCE [LARGE SCALE GENOMIC DNA]</scope>
    <source>
        <strain evidence="5">K00500041</strain>
    </source>
</reference>
<accession>A0A0T9WZ59</accession>
<gene>
    <name evidence="1" type="ORF">CAB90_01799</name>
    <name evidence="2" type="ORF">ERS007657_03337</name>
    <name evidence="3" type="ORF">ERS007661_00128</name>
    <name evidence="5" type="ORF">ERS007703_03106</name>
    <name evidence="4" type="ORF">ERS007720_01505</name>
</gene>
<evidence type="ECO:0000313" key="1">
    <source>
        <dbReference type="EMBL" id="AUS50705.1"/>
    </source>
</evidence>
<evidence type="ECO:0000313" key="5">
    <source>
        <dbReference type="EMBL" id="COW22324.1"/>
    </source>
</evidence>
<evidence type="ECO:0000313" key="4">
    <source>
        <dbReference type="EMBL" id="COW04009.1"/>
    </source>
</evidence>
<evidence type="ECO:0000313" key="7">
    <source>
        <dbReference type="Proteomes" id="UP000039217"/>
    </source>
</evidence>
<dbReference type="Proteomes" id="UP000236349">
    <property type="component" value="Chromosome"/>
</dbReference>
<evidence type="ECO:0000313" key="8">
    <source>
        <dbReference type="Proteomes" id="UP000044938"/>
    </source>
</evidence>
<protein>
    <submittedName>
        <fullName evidence="1">Uncharacterized protein</fullName>
    </submittedName>
</protein>
<evidence type="ECO:0000313" key="6">
    <source>
        <dbReference type="Proteomes" id="UP000038802"/>
    </source>
</evidence>
<dbReference type="Proteomes" id="UP000044938">
    <property type="component" value="Unassembled WGS sequence"/>
</dbReference>
<evidence type="ECO:0000313" key="3">
    <source>
        <dbReference type="EMBL" id="CNU13402.1"/>
    </source>
</evidence>
<organism evidence="1 10">
    <name type="scientific">Mycobacterium tuberculosis</name>
    <dbReference type="NCBI Taxonomy" id="1773"/>
    <lineage>
        <taxon>Bacteria</taxon>
        <taxon>Bacillati</taxon>
        <taxon>Actinomycetota</taxon>
        <taxon>Actinomycetes</taxon>
        <taxon>Mycobacteriales</taxon>
        <taxon>Mycobacteriaceae</taxon>
        <taxon>Mycobacterium</taxon>
        <taxon>Mycobacterium tuberculosis complex</taxon>
    </lineage>
</organism>
<dbReference type="EMBL" id="CSAE01000391">
    <property type="protein sequence ID" value="COW22324.1"/>
    <property type="molecule type" value="Genomic_DNA"/>
</dbReference>
<proteinExistence type="predicted"/>
<evidence type="ECO:0000313" key="9">
    <source>
        <dbReference type="Proteomes" id="UP000046680"/>
    </source>
</evidence>
<dbReference type="EMBL" id="CSAJ01000152">
    <property type="protein sequence ID" value="COW04009.1"/>
    <property type="molecule type" value="Genomic_DNA"/>
</dbReference>
<sequence length="97" mass="10579">MCPALSDSCLTGGFVPELVAAVRDWRRALTCRNRVVALSWAQRPSPTAKASVADVTKERYGQIFMWRSGIGGSAPASRARPGCEKIWNLPGLLAYWA</sequence>
<reference evidence="1 10" key="3">
    <citation type="submission" date="2017-10" db="EMBL/GenBank/DDBJ databases">
        <title>Clinical isolate obtained from a human patient with meningeal tuberculosis in michoacan, Mexico.</title>
        <authorList>
            <person name="Guillen-Nepita A.L."/>
            <person name="Negrete-Paz A.M."/>
            <person name="Vazquez-Marrufo G."/>
            <person name="Cruz-Hernandez A."/>
            <person name="Fresia P."/>
            <person name="Naya H."/>
            <person name="Vazquez-Garciduenas M.S."/>
        </authorList>
    </citation>
    <scope>NUCLEOTIDE SEQUENCE [LARGE SCALE GENOMIC DNA]</scope>
    <source>
        <strain evidence="10">Beijing/MYC004</strain>
        <strain evidence="1">MYC004</strain>
    </source>
</reference>